<dbReference type="RefSeq" id="WP_376893568.1">
    <property type="nucleotide sequence ID" value="NZ_JBHULS010000003.1"/>
</dbReference>
<evidence type="ECO:0000313" key="2">
    <source>
        <dbReference type="Proteomes" id="UP001597472"/>
    </source>
</evidence>
<sequence length="126" mass="14027">MKNIGFKNNIRTILSVSGLVLLLLLAPCKVRDFIQAELNLPKQEVLNKSQTTISQSSCATFKLLESTETPSKPTPKTPNLLVVLKPSAVFGHSYLPQHLSEDNLLKTPAPQPIPLYILYRNIKIFS</sequence>
<name>A0ABW5KSQ0_9FLAO</name>
<proteinExistence type="predicted"/>
<protein>
    <submittedName>
        <fullName evidence="1">Uncharacterized protein</fullName>
    </submittedName>
</protein>
<comment type="caution">
    <text evidence="1">The sequence shown here is derived from an EMBL/GenBank/DDBJ whole genome shotgun (WGS) entry which is preliminary data.</text>
</comment>
<reference evidence="2" key="1">
    <citation type="journal article" date="2019" name="Int. J. Syst. Evol. Microbiol.">
        <title>The Global Catalogue of Microorganisms (GCM) 10K type strain sequencing project: providing services to taxonomists for standard genome sequencing and annotation.</title>
        <authorList>
            <consortium name="The Broad Institute Genomics Platform"/>
            <consortium name="The Broad Institute Genome Sequencing Center for Infectious Disease"/>
            <person name="Wu L."/>
            <person name="Ma J."/>
        </authorList>
    </citation>
    <scope>NUCLEOTIDE SEQUENCE [LARGE SCALE GENOMIC DNA]</scope>
    <source>
        <strain evidence="2">KCTC 42587</strain>
    </source>
</reference>
<accession>A0ABW5KSQ0</accession>
<dbReference type="Proteomes" id="UP001597472">
    <property type="component" value="Unassembled WGS sequence"/>
</dbReference>
<keyword evidence="2" id="KW-1185">Reference proteome</keyword>
<evidence type="ECO:0000313" key="1">
    <source>
        <dbReference type="EMBL" id="MFD2551932.1"/>
    </source>
</evidence>
<organism evidence="1 2">
    <name type="scientific">Bizionia sediminis</name>
    <dbReference type="NCBI Taxonomy" id="1737064"/>
    <lineage>
        <taxon>Bacteria</taxon>
        <taxon>Pseudomonadati</taxon>
        <taxon>Bacteroidota</taxon>
        <taxon>Flavobacteriia</taxon>
        <taxon>Flavobacteriales</taxon>
        <taxon>Flavobacteriaceae</taxon>
        <taxon>Bizionia</taxon>
    </lineage>
</organism>
<gene>
    <name evidence="1" type="ORF">ACFSQP_08900</name>
</gene>
<dbReference type="EMBL" id="JBHULS010000003">
    <property type="protein sequence ID" value="MFD2551932.1"/>
    <property type="molecule type" value="Genomic_DNA"/>
</dbReference>